<dbReference type="Proteomes" id="UP000694844">
    <property type="component" value="Chromosome 5"/>
</dbReference>
<feature type="chain" id="PRO_5034907388" evidence="2">
    <location>
        <begin position="19"/>
        <end position="251"/>
    </location>
</feature>
<organism evidence="3 4">
    <name type="scientific">Crassostrea virginica</name>
    <name type="common">Eastern oyster</name>
    <dbReference type="NCBI Taxonomy" id="6565"/>
    <lineage>
        <taxon>Eukaryota</taxon>
        <taxon>Metazoa</taxon>
        <taxon>Spiralia</taxon>
        <taxon>Lophotrochozoa</taxon>
        <taxon>Mollusca</taxon>
        <taxon>Bivalvia</taxon>
        <taxon>Autobranchia</taxon>
        <taxon>Pteriomorphia</taxon>
        <taxon>Ostreida</taxon>
        <taxon>Ostreoidea</taxon>
        <taxon>Ostreidae</taxon>
        <taxon>Crassostrea</taxon>
    </lineage>
</organism>
<keyword evidence="1" id="KW-1133">Transmembrane helix</keyword>
<dbReference type="KEGG" id="cvn:111137879"/>
<proteinExistence type="predicted"/>
<gene>
    <name evidence="4" type="primary">LOC111137879</name>
</gene>
<dbReference type="AlphaFoldDB" id="A0A8B8F0I5"/>
<name>A0A8B8F0I5_CRAVI</name>
<keyword evidence="1" id="KW-0812">Transmembrane</keyword>
<dbReference type="RefSeq" id="XP_022345283.1">
    <property type="nucleotide sequence ID" value="XM_022489575.1"/>
</dbReference>
<keyword evidence="2" id="KW-0732">Signal</keyword>
<dbReference type="OrthoDB" id="18487at2759"/>
<feature type="signal peptide" evidence="2">
    <location>
        <begin position="1"/>
        <end position="18"/>
    </location>
</feature>
<evidence type="ECO:0000313" key="4">
    <source>
        <dbReference type="RefSeq" id="XP_022345283.1"/>
    </source>
</evidence>
<reference evidence="4" key="1">
    <citation type="submission" date="2025-08" db="UniProtKB">
        <authorList>
            <consortium name="RefSeq"/>
        </authorList>
    </citation>
    <scope>IDENTIFICATION</scope>
    <source>
        <tissue evidence="4">Whole sample</tissue>
    </source>
</reference>
<protein>
    <submittedName>
        <fullName evidence="4">Uncharacterized protein LOC111137879</fullName>
    </submittedName>
</protein>
<dbReference type="GeneID" id="111137879"/>
<dbReference type="Gene3D" id="2.170.300.10">
    <property type="entry name" value="Tie2 ligand-binding domain superfamily"/>
    <property type="match status" value="1"/>
</dbReference>
<evidence type="ECO:0000256" key="1">
    <source>
        <dbReference type="SAM" id="Phobius"/>
    </source>
</evidence>
<feature type="transmembrane region" description="Helical" evidence="1">
    <location>
        <begin position="109"/>
        <end position="133"/>
    </location>
</feature>
<keyword evidence="1" id="KW-0472">Membrane</keyword>
<accession>A0A8B8F0I5</accession>
<keyword evidence="3" id="KW-1185">Reference proteome</keyword>
<evidence type="ECO:0000313" key="3">
    <source>
        <dbReference type="Proteomes" id="UP000694844"/>
    </source>
</evidence>
<evidence type="ECO:0000256" key="2">
    <source>
        <dbReference type="SAM" id="SignalP"/>
    </source>
</evidence>
<sequence length="251" mass="28043">MDNFVSLILLLSITSLISEKLDSLIEPKCFNQNFQNKRCCTDFRTIRGKCQECVGSFGPECTKPCPEGYYGKRCSEKCQCNLCNGISGECENVTTEALNSSGEASERGVSLLILFGLCASIGSLAILVMLLYIRERKKETTRDTIQTAALNMEENRLGMCELEDYDNIRESRMDFTVEKQTVDRISYARTYNKLSLNSCKNHAMAYISNNLYNVSCNTASQTAAQSSGDFVIFASNLKSPNCSESEHTQKF</sequence>